<dbReference type="InterPro" id="IPR036890">
    <property type="entry name" value="HATPase_C_sf"/>
</dbReference>
<feature type="region of interest" description="Disordered" evidence="4">
    <location>
        <begin position="1"/>
        <end position="26"/>
    </location>
</feature>
<dbReference type="GO" id="GO:0046983">
    <property type="term" value="F:protein dimerization activity"/>
    <property type="evidence" value="ECO:0007669"/>
    <property type="project" value="InterPro"/>
</dbReference>
<evidence type="ECO:0000259" key="6">
    <source>
        <dbReference type="Pfam" id="PF07730"/>
    </source>
</evidence>
<keyword evidence="5" id="KW-0472">Membrane</keyword>
<dbReference type="PANTHER" id="PTHR24421:SF63">
    <property type="entry name" value="SENSOR HISTIDINE KINASE DESK"/>
    <property type="match status" value="1"/>
</dbReference>
<dbReference type="Proteomes" id="UP000270471">
    <property type="component" value="Unassembled WGS sequence"/>
</dbReference>
<evidence type="ECO:0000256" key="2">
    <source>
        <dbReference type="ARBA" id="ARBA00022777"/>
    </source>
</evidence>
<protein>
    <submittedName>
        <fullName evidence="7">Two-component sensor histidine kinase</fullName>
    </submittedName>
</protein>
<keyword evidence="5" id="KW-0812">Transmembrane</keyword>
<evidence type="ECO:0000313" key="8">
    <source>
        <dbReference type="Proteomes" id="UP000270471"/>
    </source>
</evidence>
<keyword evidence="3" id="KW-0902">Two-component regulatory system</keyword>
<keyword evidence="8" id="KW-1185">Reference proteome</keyword>
<feature type="transmembrane region" description="Helical" evidence="5">
    <location>
        <begin position="160"/>
        <end position="180"/>
    </location>
</feature>
<dbReference type="AlphaFoldDB" id="A0A3M0IUD5"/>
<organism evidence="7 8">
    <name type="scientific">Streptomyces shenzhenensis</name>
    <dbReference type="NCBI Taxonomy" id="943815"/>
    <lineage>
        <taxon>Bacteria</taxon>
        <taxon>Bacillati</taxon>
        <taxon>Actinomycetota</taxon>
        <taxon>Actinomycetes</taxon>
        <taxon>Kitasatosporales</taxon>
        <taxon>Streptomycetaceae</taxon>
        <taxon>Streptomyces</taxon>
    </lineage>
</organism>
<evidence type="ECO:0000313" key="7">
    <source>
        <dbReference type="EMBL" id="RMB85796.1"/>
    </source>
</evidence>
<sequence length="416" mass="44520">MMDSHDRSDSADESRGSRPGAVTPPALVHRLPAPRIARTVLGTALLGCALLSTTSILTAGVSPAAEATGLVLLPALLALQLLHCAAGGNRASLRRNCLTLALQALLTYLPFLIFQALWETMAGCLAASLLLLLPRRAAWPLYATVGLSVLVPALLQGRPLLQSVHLTLTTLLTGLVLYGLTRLTRLITHLHTTRGELARQAVTGERLRFARDLHDLLGFSLSAITLKSELVHQLIPTQPTRAMKEMDDILAIAGQSLTDVRKAASGYRTLSLRQEIRTAQSMLHAAGIQVHTEFELGALPPLIDTALATTLREAVTNLLRHSKATHCRIKAAQHDGVIRLSVENDGVDPAYHNPAPDSGNGLGNLRTRMTAIGGRLESDLGKDGTFRLIAEAPARKPPETSPETRDILFPPNGSAA</sequence>
<dbReference type="GO" id="GO:0016020">
    <property type="term" value="C:membrane"/>
    <property type="evidence" value="ECO:0007669"/>
    <property type="project" value="InterPro"/>
</dbReference>
<dbReference type="Gene3D" id="1.20.5.1930">
    <property type="match status" value="1"/>
</dbReference>
<proteinExistence type="predicted"/>
<keyword evidence="1" id="KW-0808">Transferase</keyword>
<feature type="domain" description="Signal transduction histidine kinase subgroup 3 dimerisation and phosphoacceptor" evidence="6">
    <location>
        <begin position="205"/>
        <end position="269"/>
    </location>
</feature>
<feature type="region of interest" description="Disordered" evidence="4">
    <location>
        <begin position="392"/>
        <end position="416"/>
    </location>
</feature>
<feature type="transmembrane region" description="Helical" evidence="5">
    <location>
        <begin position="137"/>
        <end position="155"/>
    </location>
</feature>
<feature type="transmembrane region" description="Helical" evidence="5">
    <location>
        <begin position="40"/>
        <end position="61"/>
    </location>
</feature>
<evidence type="ECO:0000256" key="3">
    <source>
        <dbReference type="ARBA" id="ARBA00023012"/>
    </source>
</evidence>
<evidence type="ECO:0000256" key="5">
    <source>
        <dbReference type="SAM" id="Phobius"/>
    </source>
</evidence>
<dbReference type="InterPro" id="IPR011712">
    <property type="entry name" value="Sig_transdc_His_kin_sub3_dim/P"/>
</dbReference>
<feature type="transmembrane region" description="Helical" evidence="5">
    <location>
        <begin position="98"/>
        <end position="117"/>
    </location>
</feature>
<evidence type="ECO:0000256" key="4">
    <source>
        <dbReference type="SAM" id="MobiDB-lite"/>
    </source>
</evidence>
<feature type="transmembrane region" description="Helical" evidence="5">
    <location>
        <begin position="67"/>
        <end position="86"/>
    </location>
</feature>
<comment type="caution">
    <text evidence="7">The sequence shown here is derived from an EMBL/GenBank/DDBJ whole genome shotgun (WGS) entry which is preliminary data.</text>
</comment>
<keyword evidence="5" id="KW-1133">Transmembrane helix</keyword>
<dbReference type="CDD" id="cd16917">
    <property type="entry name" value="HATPase_UhpB-NarQ-NarX-like"/>
    <property type="match status" value="1"/>
</dbReference>
<evidence type="ECO:0000256" key="1">
    <source>
        <dbReference type="ARBA" id="ARBA00022679"/>
    </source>
</evidence>
<dbReference type="EMBL" id="PENI01000005">
    <property type="protein sequence ID" value="RMB85796.1"/>
    <property type="molecule type" value="Genomic_DNA"/>
</dbReference>
<dbReference type="Gene3D" id="3.30.565.10">
    <property type="entry name" value="Histidine kinase-like ATPase, C-terminal domain"/>
    <property type="match status" value="1"/>
</dbReference>
<feature type="compositionally biased region" description="Basic and acidic residues" evidence="4">
    <location>
        <begin position="393"/>
        <end position="406"/>
    </location>
</feature>
<keyword evidence="2 7" id="KW-0418">Kinase</keyword>
<feature type="compositionally biased region" description="Basic and acidic residues" evidence="4">
    <location>
        <begin position="1"/>
        <end position="16"/>
    </location>
</feature>
<dbReference type="InterPro" id="IPR050482">
    <property type="entry name" value="Sensor_HK_TwoCompSys"/>
</dbReference>
<name>A0A3M0IUD5_9ACTN</name>
<reference evidence="7 8" key="1">
    <citation type="submission" date="2017-11" db="EMBL/GenBank/DDBJ databases">
        <title>Draft genome of actinobacteria isolated from guarana (Paullinia cupana (Mart.) Ducke.</title>
        <authorList>
            <person name="Siqueira K.A."/>
            <person name="Liotti R.G."/>
            <person name="Mendes T.A.O."/>
            <person name="Soares M.A."/>
        </authorList>
    </citation>
    <scope>NUCLEOTIDE SEQUENCE [LARGE SCALE GENOMIC DNA]</scope>
    <source>
        <strain evidence="7 8">193</strain>
    </source>
</reference>
<accession>A0A3M0IUD5</accession>
<dbReference type="Pfam" id="PF07730">
    <property type="entry name" value="HisKA_3"/>
    <property type="match status" value="1"/>
</dbReference>
<gene>
    <name evidence="7" type="ORF">CTZ28_09700</name>
</gene>
<dbReference type="SUPFAM" id="SSF55874">
    <property type="entry name" value="ATPase domain of HSP90 chaperone/DNA topoisomerase II/histidine kinase"/>
    <property type="match status" value="1"/>
</dbReference>
<dbReference type="PANTHER" id="PTHR24421">
    <property type="entry name" value="NITRATE/NITRITE SENSOR PROTEIN NARX-RELATED"/>
    <property type="match status" value="1"/>
</dbReference>
<dbReference type="GO" id="GO:0000155">
    <property type="term" value="F:phosphorelay sensor kinase activity"/>
    <property type="evidence" value="ECO:0007669"/>
    <property type="project" value="InterPro"/>
</dbReference>